<name>A0A6S7BAJ8_9BURK</name>
<dbReference type="Gene3D" id="1.10.260.40">
    <property type="entry name" value="lambda repressor-like DNA-binding domains"/>
    <property type="match status" value="1"/>
</dbReference>
<dbReference type="InterPro" id="IPR001387">
    <property type="entry name" value="Cro/C1-type_HTH"/>
</dbReference>
<evidence type="ECO:0000256" key="1">
    <source>
        <dbReference type="SAM" id="MobiDB-lite"/>
    </source>
</evidence>
<feature type="region of interest" description="Disordered" evidence="1">
    <location>
        <begin position="67"/>
        <end position="95"/>
    </location>
</feature>
<feature type="compositionally biased region" description="Polar residues" evidence="1">
    <location>
        <begin position="78"/>
        <end position="88"/>
    </location>
</feature>
<dbReference type="RefSeq" id="WP_175104431.1">
    <property type="nucleotide sequence ID" value="NZ_CADIKM010000006.1"/>
</dbReference>
<dbReference type="GO" id="GO:0003677">
    <property type="term" value="F:DNA binding"/>
    <property type="evidence" value="ECO:0007669"/>
    <property type="project" value="InterPro"/>
</dbReference>
<accession>A0A6S7BAJ8</accession>
<dbReference type="SUPFAM" id="SSF47413">
    <property type="entry name" value="lambda repressor-like DNA-binding domains"/>
    <property type="match status" value="1"/>
</dbReference>
<organism evidence="3 4">
    <name type="scientific">Pararobbsia alpina</name>
    <dbReference type="NCBI Taxonomy" id="621374"/>
    <lineage>
        <taxon>Bacteria</taxon>
        <taxon>Pseudomonadati</taxon>
        <taxon>Pseudomonadota</taxon>
        <taxon>Betaproteobacteria</taxon>
        <taxon>Burkholderiales</taxon>
        <taxon>Burkholderiaceae</taxon>
        <taxon>Pararobbsia</taxon>
    </lineage>
</organism>
<evidence type="ECO:0000259" key="2">
    <source>
        <dbReference type="PROSITE" id="PS50943"/>
    </source>
</evidence>
<dbReference type="Proteomes" id="UP000494115">
    <property type="component" value="Unassembled WGS sequence"/>
</dbReference>
<reference evidence="3 4" key="1">
    <citation type="submission" date="2020-04" db="EMBL/GenBank/DDBJ databases">
        <authorList>
            <person name="De Canck E."/>
        </authorList>
    </citation>
    <scope>NUCLEOTIDE SEQUENCE [LARGE SCALE GENOMIC DNA]</scope>
    <source>
        <strain evidence="3 4">LMG 28138</strain>
    </source>
</reference>
<dbReference type="InterPro" id="IPR010982">
    <property type="entry name" value="Lambda_DNA-bd_dom_sf"/>
</dbReference>
<proteinExistence type="predicted"/>
<keyword evidence="4" id="KW-1185">Reference proteome</keyword>
<dbReference type="AlphaFoldDB" id="A0A6S7BAJ8"/>
<evidence type="ECO:0000313" key="3">
    <source>
        <dbReference type="EMBL" id="CAB3784532.1"/>
    </source>
</evidence>
<dbReference type="EMBL" id="CADIKM010000006">
    <property type="protein sequence ID" value="CAB3784532.1"/>
    <property type="molecule type" value="Genomic_DNA"/>
</dbReference>
<protein>
    <recommendedName>
        <fullName evidence="2">HTH cro/C1-type domain-containing protein</fullName>
    </recommendedName>
</protein>
<dbReference type="SMART" id="SM00530">
    <property type="entry name" value="HTH_XRE"/>
    <property type="match status" value="1"/>
</dbReference>
<sequence length="95" mass="10543">MNPILRIRKRLKVSQTELGAALKVTQSAISQYEKGEIVPNPEVVRKLVEFARSKGLDVSFDSIYAPTGNGKLDRMISSDDTQPPVGQSSRKKKSR</sequence>
<dbReference type="CDD" id="cd00093">
    <property type="entry name" value="HTH_XRE"/>
    <property type="match status" value="1"/>
</dbReference>
<feature type="domain" description="HTH cro/C1-type" evidence="2">
    <location>
        <begin position="4"/>
        <end position="63"/>
    </location>
</feature>
<evidence type="ECO:0000313" key="4">
    <source>
        <dbReference type="Proteomes" id="UP000494115"/>
    </source>
</evidence>
<gene>
    <name evidence="3" type="ORF">LMG28138_01828</name>
</gene>
<dbReference type="Pfam" id="PF01381">
    <property type="entry name" value="HTH_3"/>
    <property type="match status" value="1"/>
</dbReference>
<dbReference type="PROSITE" id="PS50943">
    <property type="entry name" value="HTH_CROC1"/>
    <property type="match status" value="1"/>
</dbReference>